<dbReference type="InterPro" id="IPR006311">
    <property type="entry name" value="TAT_signal"/>
</dbReference>
<gene>
    <name evidence="3" type="ORF">FPZ22_07020</name>
</gene>
<dbReference type="PANTHER" id="PTHR43312:SF1">
    <property type="entry name" value="NADP-DEPENDENT OXIDOREDUCTASE DOMAIN-CONTAINING PROTEIN"/>
    <property type="match status" value="1"/>
</dbReference>
<evidence type="ECO:0000313" key="3">
    <source>
        <dbReference type="EMBL" id="QDW66674.1"/>
    </source>
</evidence>
<dbReference type="EMBL" id="CP042218">
    <property type="protein sequence ID" value="QDW66674.1"/>
    <property type="molecule type" value="Genomic_DNA"/>
</dbReference>
<dbReference type="Proteomes" id="UP000316584">
    <property type="component" value="Chromosome"/>
</dbReference>
<feature type="domain" description="NADP-dependent oxidoreductase" evidence="2">
    <location>
        <begin position="63"/>
        <end position="304"/>
    </location>
</feature>
<dbReference type="RefSeq" id="WP_144891634.1">
    <property type="nucleotide sequence ID" value="NZ_CP042218.1"/>
</dbReference>
<dbReference type="OrthoDB" id="8563187at2"/>
<dbReference type="InterPro" id="IPR036812">
    <property type="entry name" value="NAD(P)_OxRdtase_dom_sf"/>
</dbReference>
<dbReference type="InterPro" id="IPR023210">
    <property type="entry name" value="NADP_OxRdtase_dom"/>
</dbReference>
<evidence type="ECO:0000313" key="4">
    <source>
        <dbReference type="Proteomes" id="UP000316584"/>
    </source>
</evidence>
<dbReference type="AlphaFoldDB" id="A0A518N451"/>
<reference evidence="3 4" key="1">
    <citation type="submission" date="2019-07" db="EMBL/GenBank/DDBJ databases">
        <title>Full genome sequence of Luteimonas sp. Gr-4.</title>
        <authorList>
            <person name="Im W.-T."/>
        </authorList>
    </citation>
    <scope>NUCLEOTIDE SEQUENCE [LARGE SCALE GENOMIC DNA]</scope>
    <source>
        <strain evidence="3 4">Gr-4</strain>
    </source>
</reference>
<dbReference type="Gene3D" id="3.20.20.100">
    <property type="entry name" value="NADP-dependent oxidoreductase domain"/>
    <property type="match status" value="1"/>
</dbReference>
<dbReference type="InterPro" id="IPR019546">
    <property type="entry name" value="TAT_signal_bac_arc"/>
</dbReference>
<evidence type="ECO:0000256" key="1">
    <source>
        <dbReference type="ARBA" id="ARBA00022729"/>
    </source>
</evidence>
<protein>
    <submittedName>
        <fullName evidence="3">Aldo/keto reductase</fullName>
    </submittedName>
</protein>
<organism evidence="3 4">
    <name type="scientific">Luteimonas granuli</name>
    <dbReference type="NCBI Taxonomy" id="1176533"/>
    <lineage>
        <taxon>Bacteria</taxon>
        <taxon>Pseudomonadati</taxon>
        <taxon>Pseudomonadota</taxon>
        <taxon>Gammaproteobacteria</taxon>
        <taxon>Lysobacterales</taxon>
        <taxon>Lysobacteraceae</taxon>
        <taxon>Luteimonas</taxon>
    </lineage>
</organism>
<dbReference type="Pfam" id="PF00248">
    <property type="entry name" value="Aldo_ket_red"/>
    <property type="match status" value="1"/>
</dbReference>
<evidence type="ECO:0000259" key="2">
    <source>
        <dbReference type="Pfam" id="PF00248"/>
    </source>
</evidence>
<dbReference type="InterPro" id="IPR053135">
    <property type="entry name" value="AKR2_Oxidoreductase"/>
</dbReference>
<name>A0A518N451_9GAMM</name>
<dbReference type="PROSITE" id="PS51318">
    <property type="entry name" value="TAT"/>
    <property type="match status" value="1"/>
</dbReference>
<keyword evidence="1" id="KW-0732">Signal</keyword>
<dbReference type="CDD" id="cd19095">
    <property type="entry name" value="AKR_PA4992-like"/>
    <property type="match status" value="1"/>
</dbReference>
<dbReference type="NCBIfam" id="TIGR01409">
    <property type="entry name" value="TAT_signal_seq"/>
    <property type="match status" value="1"/>
</dbReference>
<sequence>MITRRDYLKLSAAAGVALAISPKLLLADDSPRALITRAIPGTTEQLPVVGLGSSASFSRVAGEGDTARIRGILEALVREGGRVFDTAPGYGASEEVAGRAAQEAGLAEKLFWATKLNVAGRHGGAADPAAARAQLEQSYARIGKSPIDLVQVHNLGDVATQLAILREAKAAGRVRYIGLTTTFEQQYADLERHMRQEELDFIGVDYAVDNRTMEKRIFPLARERGIGVLAYAPFGRRRLWERVEGRALPDWAAEYDIATWGQFFLKFVVSNPAVTVATPSTSQPRNVVDNLGAAIGRLPDEAVRRRMVEHIEALG</sequence>
<accession>A0A518N451</accession>
<dbReference type="KEGG" id="lug:FPZ22_07020"/>
<proteinExistence type="predicted"/>
<keyword evidence="4" id="KW-1185">Reference proteome</keyword>
<dbReference type="PANTHER" id="PTHR43312">
    <property type="entry name" value="D-THREO-ALDOSE 1-DEHYDROGENASE"/>
    <property type="match status" value="1"/>
</dbReference>
<dbReference type="SUPFAM" id="SSF51430">
    <property type="entry name" value="NAD(P)-linked oxidoreductase"/>
    <property type="match status" value="1"/>
</dbReference>